<dbReference type="AlphaFoldDB" id="A0A150MHN1"/>
<sequence>MILGIGLIIIGVILLPFGVVSLKESWEEKKDLSFKRKMVVIFLEILDVFSTPILSAWLLGLSLLMIIGGLSVILLKM</sequence>
<protein>
    <submittedName>
        <fullName evidence="2">Uncharacterized protein</fullName>
    </submittedName>
</protein>
<evidence type="ECO:0000256" key="1">
    <source>
        <dbReference type="SAM" id="Phobius"/>
    </source>
</evidence>
<accession>A0A150MHN1</accession>
<comment type="caution">
    <text evidence="2">The sequence shown here is derived from an EMBL/GenBank/DDBJ whole genome shotgun (WGS) entry which is preliminary data.</text>
</comment>
<evidence type="ECO:0000313" key="3">
    <source>
        <dbReference type="Proteomes" id="UP000075324"/>
    </source>
</evidence>
<keyword evidence="1" id="KW-0812">Transmembrane</keyword>
<proteinExistence type="predicted"/>
<organism evidence="2 3">
    <name type="scientific">Parageobacillus toebii</name>
    <dbReference type="NCBI Taxonomy" id="153151"/>
    <lineage>
        <taxon>Bacteria</taxon>
        <taxon>Bacillati</taxon>
        <taxon>Bacillota</taxon>
        <taxon>Bacilli</taxon>
        <taxon>Bacillales</taxon>
        <taxon>Anoxybacillaceae</taxon>
        <taxon>Parageobacillus</taxon>
    </lineage>
</organism>
<dbReference type="Proteomes" id="UP000075324">
    <property type="component" value="Unassembled WGS sequence"/>
</dbReference>
<reference evidence="2 3" key="1">
    <citation type="submission" date="2016-01" db="EMBL/GenBank/DDBJ databases">
        <title>Draft Genome Sequences of Seven Thermophilic Sporeformers Isolated from Foods.</title>
        <authorList>
            <person name="Berendsen E.M."/>
            <person name="Wells-Bennik M.H."/>
            <person name="Krawcyk A.O."/>
            <person name="De Jong A."/>
            <person name="Holsappel S."/>
            <person name="Eijlander R.T."/>
            <person name="Kuipers O.P."/>
        </authorList>
    </citation>
    <scope>NUCLEOTIDE SEQUENCE [LARGE SCALE GENOMIC DNA]</scope>
    <source>
        <strain evidence="2 3">B4110</strain>
    </source>
</reference>
<feature type="transmembrane region" description="Helical" evidence="1">
    <location>
        <begin position="53"/>
        <end position="75"/>
    </location>
</feature>
<dbReference type="EMBL" id="LQYW01000161">
    <property type="protein sequence ID" value="KYD24047.1"/>
    <property type="molecule type" value="Genomic_DNA"/>
</dbReference>
<dbReference type="RefSeq" id="WP_033844585.1">
    <property type="nucleotide sequence ID" value="NZ_JAZHOX010000062.1"/>
</dbReference>
<evidence type="ECO:0000313" key="2">
    <source>
        <dbReference type="EMBL" id="KYD24047.1"/>
    </source>
</evidence>
<keyword evidence="1" id="KW-0472">Membrane</keyword>
<dbReference type="PATRIC" id="fig|153151.4.peg.1523"/>
<keyword evidence="1" id="KW-1133">Transmembrane helix</keyword>
<gene>
    <name evidence="2" type="ORF">B4110_3476</name>
</gene>
<name>A0A150MHN1_9BACL</name>